<evidence type="ECO:0000259" key="9">
    <source>
        <dbReference type="Pfam" id="PF00361"/>
    </source>
</evidence>
<evidence type="ECO:0000313" key="14">
    <source>
        <dbReference type="Proteomes" id="UP000069914"/>
    </source>
</evidence>
<keyword evidence="14" id="KW-1185">Reference proteome</keyword>
<protein>
    <submittedName>
        <fullName evidence="11 12">Hydrogenase</fullName>
        <ecNumber evidence="12">1.-.-.-</ecNumber>
    </submittedName>
</protein>
<feature type="transmembrane region" description="Helical" evidence="8">
    <location>
        <begin position="136"/>
        <end position="156"/>
    </location>
</feature>
<feature type="transmembrane region" description="Helical" evidence="8">
    <location>
        <begin position="379"/>
        <end position="397"/>
    </location>
</feature>
<reference evidence="13" key="3">
    <citation type="submission" date="2015-03" db="EMBL/GenBank/DDBJ databases">
        <authorList>
            <consortium name="Pathogen Informatics"/>
        </authorList>
    </citation>
    <scope>NUCLEOTIDE SEQUENCE [LARGE SCALE GENOMIC DNA]</scope>
    <source>
        <strain evidence="13">IP27925</strain>
    </source>
</reference>
<feature type="transmembrane region" description="Helical" evidence="8">
    <location>
        <begin position="6"/>
        <end position="24"/>
    </location>
</feature>
<dbReference type="InterPro" id="IPR001750">
    <property type="entry name" value="ND/Mrp_TM"/>
</dbReference>
<feature type="transmembrane region" description="Helical" evidence="8">
    <location>
        <begin position="417"/>
        <end position="437"/>
    </location>
</feature>
<dbReference type="RefSeq" id="WP_048616340.1">
    <property type="nucleotide sequence ID" value="NZ_CABHQD010000327.1"/>
</dbReference>
<feature type="transmembrane region" description="Helical" evidence="8">
    <location>
        <begin position="287"/>
        <end position="306"/>
    </location>
</feature>
<dbReference type="EC" id="1.-.-.-" evidence="12"/>
<dbReference type="EMBL" id="CP011975">
    <property type="protein sequence ID" value="AKP32416.1"/>
    <property type="molecule type" value="Genomic_DNA"/>
</dbReference>
<feature type="transmembrane region" description="Helical" evidence="8">
    <location>
        <begin position="107"/>
        <end position="130"/>
    </location>
</feature>
<dbReference type="OrthoDB" id="9768329at2"/>
<dbReference type="Proteomes" id="UP000069914">
    <property type="component" value="Chromosome"/>
</dbReference>
<evidence type="ECO:0000256" key="6">
    <source>
        <dbReference type="ARBA" id="ARBA00023136"/>
    </source>
</evidence>
<keyword evidence="4 8" id="KW-1133">Transmembrane helix</keyword>
<feature type="domain" description="NADH:quinone oxidoreductase/Mrp antiporter transmembrane" evidence="9">
    <location>
        <begin position="132"/>
        <end position="426"/>
    </location>
</feature>
<feature type="domain" description="NADH-Ubiquinone oxidoreductase (complex I) chain 5 N-terminal" evidence="10">
    <location>
        <begin position="70"/>
        <end position="101"/>
    </location>
</feature>
<dbReference type="EMBL" id="CQEM01000028">
    <property type="protein sequence ID" value="CNL87462.1"/>
    <property type="molecule type" value="Genomic_DNA"/>
</dbReference>
<feature type="transmembrane region" description="Helical" evidence="8">
    <location>
        <begin position="36"/>
        <end position="59"/>
    </location>
</feature>
<evidence type="ECO:0000256" key="5">
    <source>
        <dbReference type="ARBA" id="ARBA00023002"/>
    </source>
</evidence>
<feature type="transmembrane region" description="Helical" evidence="8">
    <location>
        <begin position="168"/>
        <end position="188"/>
    </location>
</feature>
<accession>A0A0T9V0E8</accession>
<feature type="transmembrane region" description="Helical" evidence="8">
    <location>
        <begin position="255"/>
        <end position="275"/>
    </location>
</feature>
<dbReference type="STRING" id="28152.CH54_1013"/>
<keyword evidence="3 7" id="KW-0812">Transmembrane</keyword>
<dbReference type="InterPro" id="IPR001516">
    <property type="entry name" value="Proton_antipo_N"/>
</dbReference>
<evidence type="ECO:0000256" key="1">
    <source>
        <dbReference type="ARBA" id="ARBA00004651"/>
    </source>
</evidence>
<dbReference type="InterPro" id="IPR052175">
    <property type="entry name" value="ComplexI-like_HydComp"/>
</dbReference>
<dbReference type="KEGG" id="yak:ACZ76_02045"/>
<evidence type="ECO:0000256" key="4">
    <source>
        <dbReference type="ARBA" id="ARBA00022989"/>
    </source>
</evidence>
<dbReference type="PRINTS" id="PR01434">
    <property type="entry name" value="NADHDHGNASE5"/>
</dbReference>
<reference evidence="12" key="2">
    <citation type="submission" date="2015-03" db="EMBL/GenBank/DDBJ databases">
        <authorList>
            <person name="Murphy D."/>
        </authorList>
    </citation>
    <scope>NUCLEOTIDE SEQUENCE [LARGE SCALE GENOMIC DNA]</scope>
    <source>
        <strain evidence="12">IP27925</strain>
    </source>
</reference>
<dbReference type="PANTHER" id="PTHR42682:SF5">
    <property type="entry name" value="HYDROGENASE-4 COMPONENT F"/>
    <property type="match status" value="1"/>
</dbReference>
<reference evidence="11 14" key="1">
    <citation type="journal article" date="2015" name="Genome Announc.">
        <title>De Novo Genome Sequence of Yersinia aleksiciae Y159T.</title>
        <authorList>
            <person name="Sprague L.D."/>
            <person name="Neubauer H."/>
        </authorList>
    </citation>
    <scope>NUCLEOTIDE SEQUENCE [LARGE SCALE GENOMIC DNA]</scope>
    <source>
        <strain evidence="11 14">159</strain>
    </source>
</reference>
<keyword evidence="5 12" id="KW-0560">Oxidoreductase</keyword>
<evidence type="ECO:0000256" key="8">
    <source>
        <dbReference type="SAM" id="Phobius"/>
    </source>
</evidence>
<gene>
    <name evidence="12" type="primary">hyfF</name>
    <name evidence="11" type="ORF">ACZ76_02045</name>
    <name evidence="12" type="ORF">ERS008460_03987</name>
</gene>
<feature type="transmembrane region" description="Helical" evidence="8">
    <location>
        <begin position="217"/>
        <end position="235"/>
    </location>
</feature>
<evidence type="ECO:0000313" key="11">
    <source>
        <dbReference type="EMBL" id="AKP32416.1"/>
    </source>
</evidence>
<feature type="transmembrane region" description="Helical" evidence="8">
    <location>
        <begin position="74"/>
        <end position="95"/>
    </location>
</feature>
<evidence type="ECO:0000256" key="2">
    <source>
        <dbReference type="ARBA" id="ARBA00022475"/>
    </source>
</evidence>
<dbReference type="GeneID" id="61901660"/>
<proteinExistence type="predicted"/>
<evidence type="ECO:0000313" key="12">
    <source>
        <dbReference type="EMBL" id="CNL87462.1"/>
    </source>
</evidence>
<name>A0A0T9V0E8_YERAE</name>
<feature type="transmembrane region" description="Helical" evidence="8">
    <location>
        <begin position="318"/>
        <end position="342"/>
    </location>
</feature>
<keyword evidence="2" id="KW-1003">Cell membrane</keyword>
<dbReference type="AlphaFoldDB" id="A0A0T9V0E8"/>
<dbReference type="Pfam" id="PF00662">
    <property type="entry name" value="Proton_antipo_N"/>
    <property type="match status" value="1"/>
</dbReference>
<organism evidence="12 13">
    <name type="scientific">Yersinia aleksiciae</name>
    <dbReference type="NCBI Taxonomy" id="263819"/>
    <lineage>
        <taxon>Bacteria</taxon>
        <taxon>Pseudomonadati</taxon>
        <taxon>Pseudomonadota</taxon>
        <taxon>Gammaproteobacteria</taxon>
        <taxon>Enterobacterales</taxon>
        <taxon>Yersiniaceae</taxon>
        <taxon>Yersinia</taxon>
    </lineage>
</organism>
<comment type="subcellular location">
    <subcellularLocation>
        <location evidence="1">Cell membrane</location>
        <topology evidence="1">Multi-pass membrane protein</topology>
    </subcellularLocation>
    <subcellularLocation>
        <location evidence="7">Membrane</location>
        <topology evidence="7">Multi-pass membrane protein</topology>
    </subcellularLocation>
</comment>
<feature type="transmembrane region" description="Helical" evidence="8">
    <location>
        <begin position="457"/>
        <end position="479"/>
    </location>
</feature>
<dbReference type="GO" id="GO:0005886">
    <property type="term" value="C:plasma membrane"/>
    <property type="evidence" value="ECO:0007669"/>
    <property type="project" value="UniProtKB-SubCell"/>
</dbReference>
<evidence type="ECO:0000259" key="10">
    <source>
        <dbReference type="Pfam" id="PF00662"/>
    </source>
</evidence>
<evidence type="ECO:0000256" key="7">
    <source>
        <dbReference type="RuleBase" id="RU000320"/>
    </source>
</evidence>
<sequence>MSHTDLLLLLLAIPLIASLLAFACRALGSAARLATTWVHFVGISLLLVVALTVVCRVALGGEILAAHSWLHIDSLSALFLAILGIIGFLTGLYSLGYMRHEVNNGEITVSTLCNYYGFFHLFLFTMLLVVTSNNLILMWVGIEATTLSSAFLVGLYGQRSSLEAAWKYIIICTVGVAFGLYGTVLVYANAANVLADPGSAIFWTVVAEHAKALDPSLMHLAFVFILIGFGTKTGLFPMHSWLPDAHSEAPSPTSALLSAVLLNCALLVIIRYYIIISAAIGPHFPQMLLLVFGMMSVAVSAFFILAQRDMKRLLAYSSVENMGLIAVALGIGGPLGVLAALFHTVNHSLAKTLLFCGSGNVLLKYGTRDMGAIKGIIRVAPLTAVLLAGGALALAGMPPFNVFISEFMVVAAAIKAGHFWLVIALLLLLTLVLAGLVRMIASTVLGTPPEAVSKGELGILTTAPMAILLLLMLLLGVHIPSPVTRLLTDAAQIVLKSDSSAPIEQPFVFPWQSRATITEISPAQAAPSVAEMPTALQLTPTRQEM</sequence>
<dbReference type="Proteomes" id="UP000040088">
    <property type="component" value="Unassembled WGS sequence"/>
</dbReference>
<dbReference type="PANTHER" id="PTHR42682">
    <property type="entry name" value="HYDROGENASE-4 COMPONENT F"/>
    <property type="match status" value="1"/>
</dbReference>
<dbReference type="Pfam" id="PF00361">
    <property type="entry name" value="Proton_antipo_M"/>
    <property type="match status" value="1"/>
</dbReference>
<evidence type="ECO:0000256" key="3">
    <source>
        <dbReference type="ARBA" id="ARBA00022692"/>
    </source>
</evidence>
<keyword evidence="6 8" id="KW-0472">Membrane</keyword>
<dbReference type="GO" id="GO:0016491">
    <property type="term" value="F:oxidoreductase activity"/>
    <property type="evidence" value="ECO:0007669"/>
    <property type="project" value="UniProtKB-KW"/>
</dbReference>
<dbReference type="NCBIfam" id="NF005044">
    <property type="entry name" value="PRK06458.1-4"/>
    <property type="match status" value="1"/>
</dbReference>
<evidence type="ECO:0000313" key="13">
    <source>
        <dbReference type="Proteomes" id="UP000040088"/>
    </source>
</evidence>